<comment type="caution">
    <text evidence="4">The sequence shown here is derived from an EMBL/GenBank/DDBJ whole genome shotgun (WGS) entry which is preliminary data.</text>
</comment>
<dbReference type="EMBL" id="JAGPYM010000002">
    <property type="protein sequence ID" value="KAH6898915.1"/>
    <property type="molecule type" value="Genomic_DNA"/>
</dbReference>
<sequence>MYTMATSNSAAYLVRPDRSPLEVKDAPYPTPGPNEVVIRNRAVAINPVDAVKQVAGKRMFPWLEYPLIVGNDVAGEVLEVGPDVKRFQKGDRVVALALGIDKRGKRPQEGAFQEAVVVREMLTAKIPHNVTFAQACVVPLGACTAACGLFQKDQLALESPRVAEKRTHTGKTLLIWGASTSVGNNAVQLATAAGYDVIATASPKNWDAVRRLGAAEMFDYRSPTVEQDIIAAFADRECAGALAIGNYSLGRCIDIVTQIPGARQFVSQASIDTPGPFPTSTLAMIPFVAKFMWLSVTMRFKIWRSGVGSKFIFGSDLVEWDAKDAMVFRFLEDSLREQEYVTSPEPMVLGNGLEKIQDGMDTILKGVTMKKVVVTLE</sequence>
<reference evidence="4 5" key="1">
    <citation type="journal article" date="2021" name="Nat. Commun.">
        <title>Genetic determinants of endophytism in the Arabidopsis root mycobiome.</title>
        <authorList>
            <person name="Mesny F."/>
            <person name="Miyauchi S."/>
            <person name="Thiergart T."/>
            <person name="Pickel B."/>
            <person name="Atanasova L."/>
            <person name="Karlsson M."/>
            <person name="Huettel B."/>
            <person name="Barry K.W."/>
            <person name="Haridas S."/>
            <person name="Chen C."/>
            <person name="Bauer D."/>
            <person name="Andreopoulos W."/>
            <person name="Pangilinan J."/>
            <person name="LaButti K."/>
            <person name="Riley R."/>
            <person name="Lipzen A."/>
            <person name="Clum A."/>
            <person name="Drula E."/>
            <person name="Henrissat B."/>
            <person name="Kohler A."/>
            <person name="Grigoriev I.V."/>
            <person name="Martin F.M."/>
            <person name="Hacquard S."/>
        </authorList>
    </citation>
    <scope>NUCLEOTIDE SEQUENCE [LARGE SCALE GENOMIC DNA]</scope>
    <source>
        <strain evidence="4 5">MPI-CAGE-CH-0241</strain>
    </source>
</reference>
<dbReference type="Proteomes" id="UP000777438">
    <property type="component" value="Unassembled WGS sequence"/>
</dbReference>
<evidence type="ECO:0000313" key="5">
    <source>
        <dbReference type="Proteomes" id="UP000777438"/>
    </source>
</evidence>
<dbReference type="SUPFAM" id="SSF51735">
    <property type="entry name" value="NAD(P)-binding Rossmann-fold domains"/>
    <property type="match status" value="1"/>
</dbReference>
<accession>A0A9P8WGA0</accession>
<dbReference type="Pfam" id="PF08240">
    <property type="entry name" value="ADH_N"/>
    <property type="match status" value="1"/>
</dbReference>
<dbReference type="InterPro" id="IPR020843">
    <property type="entry name" value="ER"/>
</dbReference>
<dbReference type="SUPFAM" id="SSF50129">
    <property type="entry name" value="GroES-like"/>
    <property type="match status" value="1"/>
</dbReference>
<evidence type="ECO:0000256" key="2">
    <source>
        <dbReference type="ARBA" id="ARBA00023002"/>
    </source>
</evidence>
<evidence type="ECO:0000256" key="1">
    <source>
        <dbReference type="ARBA" id="ARBA00008072"/>
    </source>
</evidence>
<keyword evidence="5" id="KW-1185">Reference proteome</keyword>
<dbReference type="InterPro" id="IPR011032">
    <property type="entry name" value="GroES-like_sf"/>
</dbReference>
<dbReference type="OrthoDB" id="48317at2759"/>
<organism evidence="4 5">
    <name type="scientific">Thelonectria olida</name>
    <dbReference type="NCBI Taxonomy" id="1576542"/>
    <lineage>
        <taxon>Eukaryota</taxon>
        <taxon>Fungi</taxon>
        <taxon>Dikarya</taxon>
        <taxon>Ascomycota</taxon>
        <taxon>Pezizomycotina</taxon>
        <taxon>Sordariomycetes</taxon>
        <taxon>Hypocreomycetidae</taxon>
        <taxon>Hypocreales</taxon>
        <taxon>Nectriaceae</taxon>
        <taxon>Thelonectria</taxon>
    </lineage>
</organism>
<dbReference type="PANTHER" id="PTHR45348:SF2">
    <property type="entry name" value="ZINC-TYPE ALCOHOL DEHYDROGENASE-LIKE PROTEIN C2E1P3.01"/>
    <property type="match status" value="1"/>
</dbReference>
<gene>
    <name evidence="4" type="ORF">B0T10DRAFT_123434</name>
</gene>
<dbReference type="InterPro" id="IPR013154">
    <property type="entry name" value="ADH-like_N"/>
</dbReference>
<feature type="domain" description="Enoyl reductase (ER)" evidence="3">
    <location>
        <begin position="17"/>
        <end position="374"/>
    </location>
</feature>
<dbReference type="SMART" id="SM00829">
    <property type="entry name" value="PKS_ER"/>
    <property type="match status" value="1"/>
</dbReference>
<name>A0A9P8WGA0_9HYPO</name>
<comment type="similarity">
    <text evidence="1">Belongs to the zinc-containing alcohol dehydrogenase family.</text>
</comment>
<dbReference type="GO" id="GO:0016651">
    <property type="term" value="F:oxidoreductase activity, acting on NAD(P)H"/>
    <property type="evidence" value="ECO:0007669"/>
    <property type="project" value="InterPro"/>
</dbReference>
<dbReference type="InterPro" id="IPR047122">
    <property type="entry name" value="Trans-enoyl_RdTase-like"/>
</dbReference>
<evidence type="ECO:0000313" key="4">
    <source>
        <dbReference type="EMBL" id="KAH6898915.1"/>
    </source>
</evidence>
<dbReference type="Gene3D" id="3.90.180.10">
    <property type="entry name" value="Medium-chain alcohol dehydrogenases, catalytic domain"/>
    <property type="match status" value="1"/>
</dbReference>
<keyword evidence="2" id="KW-0560">Oxidoreductase</keyword>
<dbReference type="CDD" id="cd08249">
    <property type="entry name" value="enoyl_reductase_like"/>
    <property type="match status" value="1"/>
</dbReference>
<protein>
    <submittedName>
        <fullName evidence="4">Chaperonin 10-like protein</fullName>
    </submittedName>
</protein>
<evidence type="ECO:0000259" key="3">
    <source>
        <dbReference type="SMART" id="SM00829"/>
    </source>
</evidence>
<dbReference type="InterPro" id="IPR036291">
    <property type="entry name" value="NAD(P)-bd_dom_sf"/>
</dbReference>
<dbReference type="PANTHER" id="PTHR45348">
    <property type="entry name" value="HYPOTHETICAL OXIDOREDUCTASE (EUROFUNG)"/>
    <property type="match status" value="1"/>
</dbReference>
<proteinExistence type="inferred from homology"/>
<dbReference type="AlphaFoldDB" id="A0A9P8WGA0"/>
<dbReference type="Gene3D" id="3.40.50.720">
    <property type="entry name" value="NAD(P)-binding Rossmann-like Domain"/>
    <property type="match status" value="1"/>
</dbReference>